<evidence type="ECO:0000313" key="16">
    <source>
        <dbReference type="EMBL" id="KAG2456963.1"/>
    </source>
</evidence>
<evidence type="ECO:0000313" key="17">
    <source>
        <dbReference type="Proteomes" id="UP000886611"/>
    </source>
</evidence>
<keyword evidence="17" id="KW-1185">Reference proteome</keyword>
<keyword evidence="10" id="KW-1015">Disulfide bond</keyword>
<dbReference type="PRINTS" id="PR00237">
    <property type="entry name" value="GPCRRHODOPSN"/>
</dbReference>
<dbReference type="SUPFAM" id="SSF81321">
    <property type="entry name" value="Family A G protein-coupled receptor-like"/>
    <property type="match status" value="1"/>
</dbReference>
<evidence type="ECO:0000256" key="3">
    <source>
        <dbReference type="ARBA" id="ARBA00022475"/>
    </source>
</evidence>
<evidence type="ECO:0000256" key="10">
    <source>
        <dbReference type="ARBA" id="ARBA00023157"/>
    </source>
</evidence>
<feature type="domain" description="G-protein coupled receptors family 1 profile" evidence="15">
    <location>
        <begin position="141"/>
        <end position="396"/>
    </location>
</feature>
<accession>A0A8X7WUP2</accession>
<proteinExistence type="inferred from homology"/>
<keyword evidence="9 14" id="KW-0472">Membrane</keyword>
<comment type="similarity">
    <text evidence="13">Belongs to the G-protein coupled receptor 1 family.</text>
</comment>
<dbReference type="FunFam" id="1.20.1070.10:FF:000017">
    <property type="entry name" value="lysophosphatidic acid receptor 4"/>
    <property type="match status" value="1"/>
</dbReference>
<evidence type="ECO:0000256" key="9">
    <source>
        <dbReference type="ARBA" id="ARBA00023136"/>
    </source>
</evidence>
<keyword evidence="12 13" id="KW-0807">Transducer</keyword>
<evidence type="ECO:0000259" key="15">
    <source>
        <dbReference type="PROSITE" id="PS50262"/>
    </source>
</evidence>
<dbReference type="PANTHER" id="PTHR24231">
    <property type="entry name" value="PURINOCEPTOR-RELATED G-PROTEIN COUPLED RECEPTOR"/>
    <property type="match status" value="1"/>
</dbReference>
<dbReference type="CDD" id="cd15373">
    <property type="entry name" value="7tmA_P2Y2"/>
    <property type="match status" value="1"/>
</dbReference>
<feature type="non-terminal residue" evidence="16">
    <location>
        <position position="430"/>
    </location>
</feature>
<evidence type="ECO:0000256" key="1">
    <source>
        <dbReference type="ARBA" id="ARBA00004651"/>
    </source>
</evidence>
<sequence length="430" mass="49404">MELQQELGIFEEHIQETSFKLTLADQLEDVKETFPTRIETAEYLAASAEEKATTVSSECKKLGDRLAALKDGSRRSNIRIEGKRRKGANGTVRKVDPVTSPFVNVSSMNQSSLYKCDLNENFKYILLPTCYGIVFVIGLILNAFALFVFTFRMKQWTCSTIYMFNLSISDTLYVISLPFLIYYYAKENNWPFGDAMCRIIRFLFYNNLYCSILFLSCISIHRFLGICFPIRSLEWLNVRRARICSVLIWIIVVSCQAPIFYFSQTYNKNGNVLCYDTTPPELFDQFLVYSSIISVMLFCLPILTVIVCYCLMAKQLMKPSAESTSSSRIKKKSIRMIVIVLLVFIICFLPFHITRTIYYIFRQLNVECHMLEASNIAYKVTRPLASANSCLDPILYFLSGQNFRKVFVSASKKKTNTLKLSSCNPTFSKV</sequence>
<feature type="transmembrane region" description="Helical" evidence="14">
    <location>
        <begin position="333"/>
        <end position="353"/>
    </location>
</feature>
<keyword evidence="11 13" id="KW-0675">Receptor</keyword>
<evidence type="ECO:0000256" key="2">
    <source>
        <dbReference type="ARBA" id="ARBA00021855"/>
    </source>
</evidence>
<dbReference type="GO" id="GO:0031686">
    <property type="term" value="F:A1 adenosine receptor binding"/>
    <property type="evidence" value="ECO:0007669"/>
    <property type="project" value="TreeGrafter"/>
</dbReference>
<dbReference type="PROSITE" id="PS00237">
    <property type="entry name" value="G_PROTEIN_RECEP_F1_1"/>
    <property type="match status" value="1"/>
</dbReference>
<gene>
    <name evidence="16" type="primary">P2ry2</name>
    <name evidence="16" type="ORF">GTO96_0013104</name>
</gene>
<keyword evidence="5" id="KW-0391">Immunity</keyword>
<dbReference type="PANTHER" id="PTHR24231:SF17">
    <property type="entry name" value="P2Y PURINOCEPTOR 2"/>
    <property type="match status" value="1"/>
</dbReference>
<feature type="transmembrane region" description="Helical" evidence="14">
    <location>
        <begin position="124"/>
        <end position="149"/>
    </location>
</feature>
<evidence type="ECO:0000256" key="13">
    <source>
        <dbReference type="RuleBase" id="RU000688"/>
    </source>
</evidence>
<dbReference type="InterPro" id="IPR000276">
    <property type="entry name" value="GPCR_Rhodpsn"/>
</dbReference>
<comment type="subcellular location">
    <subcellularLocation>
        <location evidence="1">Cell membrane</location>
        <topology evidence="1">Multi-pass membrane protein</topology>
    </subcellularLocation>
</comment>
<organism evidence="16 17">
    <name type="scientific">Polypterus senegalus</name>
    <name type="common">Senegal bichir</name>
    <dbReference type="NCBI Taxonomy" id="55291"/>
    <lineage>
        <taxon>Eukaryota</taxon>
        <taxon>Metazoa</taxon>
        <taxon>Chordata</taxon>
        <taxon>Craniata</taxon>
        <taxon>Vertebrata</taxon>
        <taxon>Euteleostomi</taxon>
        <taxon>Actinopterygii</taxon>
        <taxon>Polypteriformes</taxon>
        <taxon>Polypteridae</taxon>
        <taxon>Polypterus</taxon>
    </lineage>
</organism>
<feature type="transmembrane region" description="Helical" evidence="14">
    <location>
        <begin position="204"/>
        <end position="225"/>
    </location>
</feature>
<dbReference type="PROSITE" id="PS50262">
    <property type="entry name" value="G_PROTEIN_RECEP_F1_2"/>
    <property type="match status" value="1"/>
</dbReference>
<dbReference type="Gene3D" id="1.20.1070.10">
    <property type="entry name" value="Rhodopsin 7-helix transmembrane proteins"/>
    <property type="match status" value="1"/>
</dbReference>
<dbReference type="GO" id="GO:0002250">
    <property type="term" value="P:adaptive immune response"/>
    <property type="evidence" value="ECO:0007669"/>
    <property type="project" value="UniProtKB-KW"/>
</dbReference>
<dbReference type="GO" id="GO:0045030">
    <property type="term" value="F:G protein-coupled UTP receptor activity"/>
    <property type="evidence" value="ECO:0007669"/>
    <property type="project" value="TreeGrafter"/>
</dbReference>
<evidence type="ECO:0000256" key="8">
    <source>
        <dbReference type="ARBA" id="ARBA00023130"/>
    </source>
</evidence>
<keyword evidence="7 13" id="KW-0297">G-protein coupled receptor</keyword>
<evidence type="ECO:0000256" key="7">
    <source>
        <dbReference type="ARBA" id="ARBA00023040"/>
    </source>
</evidence>
<name>A0A8X7WUP2_POLSE</name>
<keyword evidence="6 14" id="KW-1133">Transmembrane helix</keyword>
<protein>
    <recommendedName>
        <fullName evidence="2">P2Y purinoceptor 2</fullName>
    </recommendedName>
</protein>
<dbReference type="GO" id="GO:0005886">
    <property type="term" value="C:plasma membrane"/>
    <property type="evidence" value="ECO:0007669"/>
    <property type="project" value="UniProtKB-SubCell"/>
</dbReference>
<keyword evidence="4 13" id="KW-0812">Transmembrane</keyword>
<reference evidence="16 17" key="1">
    <citation type="journal article" date="2021" name="Cell">
        <title>Tracing the genetic footprints of vertebrate landing in non-teleost ray-finned fishes.</title>
        <authorList>
            <person name="Bi X."/>
            <person name="Wang K."/>
            <person name="Yang L."/>
            <person name="Pan H."/>
            <person name="Jiang H."/>
            <person name="Wei Q."/>
            <person name="Fang M."/>
            <person name="Yu H."/>
            <person name="Zhu C."/>
            <person name="Cai Y."/>
            <person name="He Y."/>
            <person name="Gan X."/>
            <person name="Zeng H."/>
            <person name="Yu D."/>
            <person name="Zhu Y."/>
            <person name="Jiang H."/>
            <person name="Qiu Q."/>
            <person name="Yang H."/>
            <person name="Zhang Y.E."/>
            <person name="Wang W."/>
            <person name="Zhu M."/>
            <person name="He S."/>
            <person name="Zhang G."/>
        </authorList>
    </citation>
    <scope>NUCLEOTIDE SEQUENCE [LARGE SCALE GENOMIC DNA]</scope>
    <source>
        <strain evidence="16">Bchr_013</strain>
    </source>
</reference>
<evidence type="ECO:0000256" key="14">
    <source>
        <dbReference type="SAM" id="Phobius"/>
    </source>
</evidence>
<dbReference type="Pfam" id="PF00001">
    <property type="entry name" value="7tm_1"/>
    <property type="match status" value="1"/>
</dbReference>
<dbReference type="EMBL" id="JAATIS010008602">
    <property type="protein sequence ID" value="KAG2456963.1"/>
    <property type="molecule type" value="Genomic_DNA"/>
</dbReference>
<feature type="transmembrane region" description="Helical" evidence="14">
    <location>
        <begin position="286"/>
        <end position="312"/>
    </location>
</feature>
<feature type="non-terminal residue" evidence="16">
    <location>
        <position position="1"/>
    </location>
</feature>
<evidence type="ECO:0000256" key="11">
    <source>
        <dbReference type="ARBA" id="ARBA00023170"/>
    </source>
</evidence>
<dbReference type="AlphaFoldDB" id="A0A8X7WUP2"/>
<evidence type="ECO:0000256" key="6">
    <source>
        <dbReference type="ARBA" id="ARBA00022989"/>
    </source>
</evidence>
<evidence type="ECO:0000256" key="4">
    <source>
        <dbReference type="ARBA" id="ARBA00022692"/>
    </source>
</evidence>
<keyword evidence="8" id="KW-1064">Adaptive immunity</keyword>
<dbReference type="PRINTS" id="PR01157">
    <property type="entry name" value="P2YPURNOCPTR"/>
</dbReference>
<dbReference type="InterPro" id="IPR017452">
    <property type="entry name" value="GPCR_Rhodpsn_7TM"/>
</dbReference>
<keyword evidence="3" id="KW-1003">Cell membrane</keyword>
<evidence type="ECO:0000256" key="5">
    <source>
        <dbReference type="ARBA" id="ARBA00022859"/>
    </source>
</evidence>
<feature type="transmembrane region" description="Helical" evidence="14">
    <location>
        <begin position="246"/>
        <end position="266"/>
    </location>
</feature>
<evidence type="ECO:0000256" key="12">
    <source>
        <dbReference type="ARBA" id="ARBA00023224"/>
    </source>
</evidence>
<comment type="caution">
    <text evidence="16">The sequence shown here is derived from an EMBL/GenBank/DDBJ whole genome shotgun (WGS) entry which is preliminary data.</text>
</comment>
<dbReference type="Proteomes" id="UP000886611">
    <property type="component" value="Unassembled WGS sequence"/>
</dbReference>
<feature type="transmembrane region" description="Helical" evidence="14">
    <location>
        <begin position="161"/>
        <end position="184"/>
    </location>
</feature>